<sequence length="298" mass="33362">MATALNVGTDLQERAASRGIVIVPSTPTIGAEISGVGLNHPLDDSVAEIVREAWLAHKVIFFRDQDIDYASHLRLGRLFGELEGHPVIPHVEGYPEVLLIKGVEGVQLTAESFAPFKAYNKWHTDVTFRERPSIASVLRARLLPALGGDTIWSDTAAAYEGLPQAVKERIAHLDAEHDIVASFGGRVSEEKRAQLARDFPAVAHPVVRTHPETGEKILYVNYTFTTRILGIPEEESKELLRLLYERIKVPEYQVRFRWTPNAIGIWDNRSTQHYAVGDYWPAERVLERVTVSGDVVTR</sequence>
<dbReference type="AlphaFoldDB" id="A0A160TLW5"/>
<dbReference type="GO" id="GO:0046872">
    <property type="term" value="F:metal ion binding"/>
    <property type="evidence" value="ECO:0007669"/>
    <property type="project" value="UniProtKB-KW"/>
</dbReference>
<evidence type="ECO:0000259" key="6">
    <source>
        <dbReference type="Pfam" id="PF02668"/>
    </source>
</evidence>
<evidence type="ECO:0000256" key="5">
    <source>
        <dbReference type="ARBA" id="ARBA00023004"/>
    </source>
</evidence>
<dbReference type="PANTHER" id="PTHR30468:SF1">
    <property type="entry name" value="ALPHA-KETOGLUTARATE-DEPENDENT SULFONATE DIOXYGENASE"/>
    <property type="match status" value="1"/>
</dbReference>
<reference evidence="7" key="1">
    <citation type="submission" date="2015-10" db="EMBL/GenBank/DDBJ databases">
        <authorList>
            <person name="Gilbert D.G."/>
        </authorList>
    </citation>
    <scope>NUCLEOTIDE SEQUENCE</scope>
</reference>
<dbReference type="Gene3D" id="3.60.130.10">
    <property type="entry name" value="Clavaminate synthase-like"/>
    <property type="match status" value="1"/>
</dbReference>
<comment type="similarity">
    <text evidence="1">Belongs to the TfdA dioxygenase family.</text>
</comment>
<evidence type="ECO:0000313" key="7">
    <source>
        <dbReference type="EMBL" id="CUS45571.1"/>
    </source>
</evidence>
<dbReference type="InterPro" id="IPR051323">
    <property type="entry name" value="AtsK-like"/>
</dbReference>
<protein>
    <submittedName>
        <fullName evidence="7">Alpha-ketoglutarate-dependent taurine dioxygenase</fullName>
        <ecNumber evidence="7">1.14.11.17</ecNumber>
    </submittedName>
</protein>
<dbReference type="EMBL" id="CZQE01000280">
    <property type="protein sequence ID" value="CUS45571.1"/>
    <property type="molecule type" value="Genomic_DNA"/>
</dbReference>
<dbReference type="GO" id="GO:0000908">
    <property type="term" value="F:taurine dioxygenase activity"/>
    <property type="evidence" value="ECO:0007669"/>
    <property type="project" value="UniProtKB-EC"/>
</dbReference>
<dbReference type="SUPFAM" id="SSF51197">
    <property type="entry name" value="Clavaminate synthase-like"/>
    <property type="match status" value="1"/>
</dbReference>
<dbReference type="GO" id="GO:0005737">
    <property type="term" value="C:cytoplasm"/>
    <property type="evidence" value="ECO:0007669"/>
    <property type="project" value="TreeGrafter"/>
</dbReference>
<proteinExistence type="inferred from homology"/>
<keyword evidence="3 7" id="KW-0223">Dioxygenase</keyword>
<name>A0A160TLW5_9ZZZZ</name>
<feature type="domain" description="TauD/TfdA-like" evidence="6">
    <location>
        <begin position="24"/>
        <end position="290"/>
    </location>
</feature>
<dbReference type="InterPro" id="IPR003819">
    <property type="entry name" value="TauD/TfdA-like"/>
</dbReference>
<organism evidence="7">
    <name type="scientific">hydrothermal vent metagenome</name>
    <dbReference type="NCBI Taxonomy" id="652676"/>
    <lineage>
        <taxon>unclassified sequences</taxon>
        <taxon>metagenomes</taxon>
        <taxon>ecological metagenomes</taxon>
    </lineage>
</organism>
<evidence type="ECO:0000256" key="4">
    <source>
        <dbReference type="ARBA" id="ARBA00023002"/>
    </source>
</evidence>
<dbReference type="InterPro" id="IPR042098">
    <property type="entry name" value="TauD-like_sf"/>
</dbReference>
<dbReference type="EC" id="1.14.11.17" evidence="7"/>
<keyword evidence="5" id="KW-0408">Iron</keyword>
<evidence type="ECO:0000256" key="2">
    <source>
        <dbReference type="ARBA" id="ARBA00022723"/>
    </source>
</evidence>
<evidence type="ECO:0000256" key="3">
    <source>
        <dbReference type="ARBA" id="ARBA00022964"/>
    </source>
</evidence>
<dbReference type="Pfam" id="PF02668">
    <property type="entry name" value="TauD"/>
    <property type="match status" value="1"/>
</dbReference>
<evidence type="ECO:0000256" key="1">
    <source>
        <dbReference type="ARBA" id="ARBA00005896"/>
    </source>
</evidence>
<keyword evidence="4 7" id="KW-0560">Oxidoreductase</keyword>
<dbReference type="PANTHER" id="PTHR30468">
    <property type="entry name" value="ALPHA-KETOGLUTARATE-DEPENDENT SULFONATE DIOXYGENASE"/>
    <property type="match status" value="1"/>
</dbReference>
<keyword evidence="2" id="KW-0479">Metal-binding</keyword>
<gene>
    <name evidence="7" type="ORF">MGWOODY_Smn465</name>
</gene>
<accession>A0A160TLW5</accession>